<proteinExistence type="predicted"/>
<comment type="caution">
    <text evidence="1">The sequence shown here is derived from an EMBL/GenBank/DDBJ whole genome shotgun (WGS) entry which is preliminary data.</text>
</comment>
<name>A0A835PKP0_VANPL</name>
<sequence length="137" mass="15171">MGWKVVGGEYLKGVASGRGICVTEGETREGELRLQALGNCGESALSRDLLLAVIAELERFLSSCKHIERRQRRKENKREKEKEKERERDGLLICTKFIASNGPHGTYGPTTDDLQSAVGPASRRHQIVLIVAQGLLK</sequence>
<evidence type="ECO:0000313" key="2">
    <source>
        <dbReference type="Proteomes" id="UP000639772"/>
    </source>
</evidence>
<dbReference type="Proteomes" id="UP000639772">
    <property type="component" value="Unassembled WGS sequence"/>
</dbReference>
<reference evidence="1 2" key="1">
    <citation type="journal article" date="2020" name="Nat. Food">
        <title>A phased Vanilla planifolia genome enables genetic improvement of flavour and production.</title>
        <authorList>
            <person name="Hasing T."/>
            <person name="Tang H."/>
            <person name="Brym M."/>
            <person name="Khazi F."/>
            <person name="Huang T."/>
            <person name="Chambers A.H."/>
        </authorList>
    </citation>
    <scope>NUCLEOTIDE SEQUENCE [LARGE SCALE GENOMIC DNA]</scope>
    <source>
        <tissue evidence="1">Leaf</tissue>
    </source>
</reference>
<dbReference type="EMBL" id="JADCNM010000014">
    <property type="protein sequence ID" value="KAG0454438.1"/>
    <property type="molecule type" value="Genomic_DNA"/>
</dbReference>
<gene>
    <name evidence="1" type="ORF">HPP92_025742</name>
</gene>
<accession>A0A835PKP0</accession>
<protein>
    <submittedName>
        <fullName evidence="1">Uncharacterized protein</fullName>
    </submittedName>
</protein>
<evidence type="ECO:0000313" key="1">
    <source>
        <dbReference type="EMBL" id="KAG0454438.1"/>
    </source>
</evidence>
<organism evidence="1 2">
    <name type="scientific">Vanilla planifolia</name>
    <name type="common">Vanilla</name>
    <dbReference type="NCBI Taxonomy" id="51239"/>
    <lineage>
        <taxon>Eukaryota</taxon>
        <taxon>Viridiplantae</taxon>
        <taxon>Streptophyta</taxon>
        <taxon>Embryophyta</taxon>
        <taxon>Tracheophyta</taxon>
        <taxon>Spermatophyta</taxon>
        <taxon>Magnoliopsida</taxon>
        <taxon>Liliopsida</taxon>
        <taxon>Asparagales</taxon>
        <taxon>Orchidaceae</taxon>
        <taxon>Vanilloideae</taxon>
        <taxon>Vanilleae</taxon>
        <taxon>Vanilla</taxon>
    </lineage>
</organism>
<dbReference type="AlphaFoldDB" id="A0A835PKP0"/>